<dbReference type="RefSeq" id="WP_347436238.1">
    <property type="nucleotide sequence ID" value="NZ_CP089291.1"/>
</dbReference>
<proteinExistence type="inferred from homology"/>
<feature type="signal peptide" evidence="4">
    <location>
        <begin position="1"/>
        <end position="27"/>
    </location>
</feature>
<keyword evidence="3 4" id="KW-0732">Signal</keyword>
<accession>A0ABY4CG97</accession>
<evidence type="ECO:0000256" key="1">
    <source>
        <dbReference type="ARBA" id="ARBA00004418"/>
    </source>
</evidence>
<dbReference type="PANTHER" id="PTHR30024">
    <property type="entry name" value="ALIPHATIC SULFONATES-BINDING PROTEIN-RELATED"/>
    <property type="match status" value="1"/>
</dbReference>
<reference evidence="6" key="1">
    <citation type="submission" date="2021-12" db="EMBL/GenBank/DDBJ databases">
        <title>Alicyclobacillaceae gen. nov., sp. nov., isolated from chalcocite enrichment system.</title>
        <authorList>
            <person name="Jiang Z."/>
        </authorList>
    </citation>
    <scope>NUCLEOTIDE SEQUENCE</scope>
    <source>
        <strain evidence="6">MYW30-H2</strain>
    </source>
</reference>
<dbReference type="SUPFAM" id="SSF53850">
    <property type="entry name" value="Periplasmic binding protein-like II"/>
    <property type="match status" value="1"/>
</dbReference>
<feature type="domain" description="Solute-binding protein family 3/N-terminal" evidence="5">
    <location>
        <begin position="57"/>
        <end position="303"/>
    </location>
</feature>
<feature type="chain" id="PRO_5046603847" evidence="4">
    <location>
        <begin position="28"/>
        <end position="367"/>
    </location>
</feature>
<dbReference type="Gene3D" id="3.40.190.10">
    <property type="entry name" value="Periplasmic binding protein-like II"/>
    <property type="match status" value="2"/>
</dbReference>
<gene>
    <name evidence="6" type="ORF">LSG31_16895</name>
</gene>
<dbReference type="PANTHER" id="PTHR30024:SF47">
    <property type="entry name" value="TAURINE-BINDING PERIPLASMIC PROTEIN"/>
    <property type="match status" value="1"/>
</dbReference>
<comment type="subcellular location">
    <subcellularLocation>
        <location evidence="1">Periplasm</location>
    </subcellularLocation>
</comment>
<evidence type="ECO:0000256" key="3">
    <source>
        <dbReference type="ARBA" id="ARBA00022729"/>
    </source>
</evidence>
<keyword evidence="7" id="KW-1185">Reference proteome</keyword>
<protein>
    <submittedName>
        <fullName evidence="6">ABC transporter substrate-binding protein</fullName>
    </submittedName>
</protein>
<dbReference type="Pfam" id="PF09084">
    <property type="entry name" value="NMT1"/>
    <property type="match status" value="1"/>
</dbReference>
<evidence type="ECO:0000259" key="5">
    <source>
        <dbReference type="SMART" id="SM00062"/>
    </source>
</evidence>
<evidence type="ECO:0000256" key="4">
    <source>
        <dbReference type="SAM" id="SignalP"/>
    </source>
</evidence>
<dbReference type="SMART" id="SM00062">
    <property type="entry name" value="PBPb"/>
    <property type="match status" value="1"/>
</dbReference>
<dbReference type="InterPro" id="IPR001638">
    <property type="entry name" value="Solute-binding_3/MltF_N"/>
</dbReference>
<evidence type="ECO:0000313" key="6">
    <source>
        <dbReference type="EMBL" id="UOF89548.1"/>
    </source>
</evidence>
<evidence type="ECO:0000313" key="7">
    <source>
        <dbReference type="Proteomes" id="UP000830167"/>
    </source>
</evidence>
<dbReference type="InterPro" id="IPR015168">
    <property type="entry name" value="SsuA/THI5"/>
</dbReference>
<organism evidence="6 7">
    <name type="scientific">Fodinisporobacter ferrooxydans</name>
    <dbReference type="NCBI Taxonomy" id="2901836"/>
    <lineage>
        <taxon>Bacteria</taxon>
        <taxon>Bacillati</taxon>
        <taxon>Bacillota</taxon>
        <taxon>Bacilli</taxon>
        <taxon>Bacillales</taxon>
        <taxon>Alicyclobacillaceae</taxon>
        <taxon>Fodinisporobacter</taxon>
    </lineage>
</organism>
<evidence type="ECO:0000256" key="2">
    <source>
        <dbReference type="ARBA" id="ARBA00010742"/>
    </source>
</evidence>
<name>A0ABY4CG97_9BACL</name>
<dbReference type="EMBL" id="CP089291">
    <property type="protein sequence ID" value="UOF89548.1"/>
    <property type="molecule type" value="Genomic_DNA"/>
</dbReference>
<sequence>MWNLGTLIKRWIAAIASVGLFASVVLAGCGTATGSSSASGSPSATASQANGSHSLTTVKVAMDNAPAEAGLILGMKLGYFEKEGIKVDYEKFASGTDMLTSLAAGQVDVARTVISAGLFNAAARGVDIRIVADGGQNFPDKPYFALVVAKKLADKVKDFKDLKGLRVGIASKGSINELFLSKALEKAGLTTKDVKEVVVDSFPDLLTGVKTGAIDAAVQIEPLITSGVDQGVYSWWINPKEYAPNEEVSTIAFGKKLVENKDLGNRFMIAYLEGVRAYNDAILYGKNKDKIIQILTKETFVNDPATYKKMNPPMLDPNGTVPKEGVISDQNWYVQQGMVKKKANIDTLVDTSYIDNAIKKIGMYKKP</sequence>
<dbReference type="Proteomes" id="UP000830167">
    <property type="component" value="Chromosome"/>
</dbReference>
<comment type="similarity">
    <text evidence="2">Belongs to the bacterial solute-binding protein SsuA/TauA family.</text>
</comment>